<keyword evidence="1" id="KW-0472">Membrane</keyword>
<keyword evidence="1" id="KW-0812">Transmembrane</keyword>
<name>A0A6I3KR23_9HYPH</name>
<organism evidence="2 3">
    <name type="scientific">Hyphomicrobium album</name>
    <dbReference type="NCBI Taxonomy" id="2665159"/>
    <lineage>
        <taxon>Bacteria</taxon>
        <taxon>Pseudomonadati</taxon>
        <taxon>Pseudomonadota</taxon>
        <taxon>Alphaproteobacteria</taxon>
        <taxon>Hyphomicrobiales</taxon>
        <taxon>Hyphomicrobiaceae</taxon>
        <taxon>Hyphomicrobium</taxon>
    </lineage>
</organism>
<protein>
    <submittedName>
        <fullName evidence="2">Uncharacterized protein</fullName>
    </submittedName>
</protein>
<dbReference type="RefSeq" id="WP_154740559.1">
    <property type="nucleotide sequence ID" value="NZ_WMBQ01000002.1"/>
</dbReference>
<evidence type="ECO:0000313" key="3">
    <source>
        <dbReference type="Proteomes" id="UP000440694"/>
    </source>
</evidence>
<dbReference type="Proteomes" id="UP000440694">
    <property type="component" value="Unassembled WGS sequence"/>
</dbReference>
<evidence type="ECO:0000313" key="2">
    <source>
        <dbReference type="EMBL" id="MTD96097.1"/>
    </source>
</evidence>
<reference evidence="2 3" key="1">
    <citation type="submission" date="2019-11" db="EMBL/GenBank/DDBJ databases">
        <title>Identification of a novel strain.</title>
        <authorList>
            <person name="Xu Q."/>
            <person name="Wang G."/>
        </authorList>
    </citation>
    <scope>NUCLEOTIDE SEQUENCE [LARGE SCALE GENOMIC DNA]</scope>
    <source>
        <strain evidence="3">xq</strain>
    </source>
</reference>
<keyword evidence="3" id="KW-1185">Reference proteome</keyword>
<keyword evidence="1" id="KW-1133">Transmembrane helix</keyword>
<dbReference type="EMBL" id="WMBQ01000002">
    <property type="protein sequence ID" value="MTD96097.1"/>
    <property type="molecule type" value="Genomic_DNA"/>
</dbReference>
<feature type="transmembrane region" description="Helical" evidence="1">
    <location>
        <begin position="62"/>
        <end position="82"/>
    </location>
</feature>
<comment type="caution">
    <text evidence="2">The sequence shown here is derived from an EMBL/GenBank/DDBJ whole genome shotgun (WGS) entry which is preliminary data.</text>
</comment>
<gene>
    <name evidence="2" type="ORF">GIW81_17295</name>
</gene>
<evidence type="ECO:0000256" key="1">
    <source>
        <dbReference type="SAM" id="Phobius"/>
    </source>
</evidence>
<dbReference type="AlphaFoldDB" id="A0A6I3KR23"/>
<sequence length="84" mass="8716">MLGFLTIFAAALAGFGGLGAWAIAAAAIALASFSYSEHQQLYRRGQELGLTEALRATVVRSFLNALMATGGAYGAGMLLRLLHG</sequence>
<accession>A0A6I3KR23</accession>
<proteinExistence type="predicted"/>